<dbReference type="InterPro" id="IPR001650">
    <property type="entry name" value="Helicase_C-like"/>
</dbReference>
<feature type="compositionally biased region" description="Low complexity" evidence="13">
    <location>
        <begin position="88"/>
        <end position="100"/>
    </location>
</feature>
<dbReference type="SMART" id="SM00592">
    <property type="entry name" value="BRK"/>
    <property type="match status" value="1"/>
</dbReference>
<dbReference type="OrthoDB" id="6017at2759"/>
<feature type="region of interest" description="Disordered" evidence="13">
    <location>
        <begin position="1"/>
        <end position="198"/>
    </location>
</feature>
<evidence type="ECO:0000256" key="5">
    <source>
        <dbReference type="ARBA" id="ARBA00022840"/>
    </source>
</evidence>
<feature type="region of interest" description="Disordered" evidence="13">
    <location>
        <begin position="1386"/>
        <end position="1427"/>
    </location>
</feature>
<dbReference type="GO" id="GO:0048731">
    <property type="term" value="P:system development"/>
    <property type="evidence" value="ECO:0007669"/>
    <property type="project" value="UniProtKB-ARBA"/>
</dbReference>
<dbReference type="Pfam" id="PF00176">
    <property type="entry name" value="SNF2-rel_dom"/>
    <property type="match status" value="1"/>
</dbReference>
<dbReference type="FunFam" id="3.40.50.10810:FF:000008">
    <property type="entry name" value="Chromatin structure-remodeling complex subunit snf21"/>
    <property type="match status" value="1"/>
</dbReference>
<feature type="region of interest" description="Disordered" evidence="13">
    <location>
        <begin position="1538"/>
        <end position="1560"/>
    </location>
</feature>
<evidence type="ECO:0000256" key="7">
    <source>
        <dbReference type="ARBA" id="ARBA00023015"/>
    </source>
</evidence>
<dbReference type="EMBL" id="OV651816">
    <property type="protein sequence ID" value="CAH1109643.1"/>
    <property type="molecule type" value="Genomic_DNA"/>
</dbReference>
<dbReference type="InterPro" id="IPR018359">
    <property type="entry name" value="Bromodomain_CS"/>
</dbReference>
<dbReference type="PROSITE" id="PS00633">
    <property type="entry name" value="BROMODOMAIN_1"/>
    <property type="match status" value="1"/>
</dbReference>
<dbReference type="Pfam" id="PF08880">
    <property type="entry name" value="QLQ"/>
    <property type="match status" value="1"/>
</dbReference>
<reference evidence="19" key="1">
    <citation type="submission" date="2022-01" db="EMBL/GenBank/DDBJ databases">
        <authorList>
            <person name="King R."/>
        </authorList>
    </citation>
    <scope>NUCLEOTIDE SEQUENCE</scope>
</reference>
<evidence type="ECO:0000313" key="20">
    <source>
        <dbReference type="Proteomes" id="UP001153636"/>
    </source>
</evidence>
<feature type="region of interest" description="Disordered" evidence="13">
    <location>
        <begin position="1575"/>
        <end position="1598"/>
    </location>
</feature>
<dbReference type="Gene3D" id="1.20.920.10">
    <property type="entry name" value="Bromodomain-like"/>
    <property type="match status" value="1"/>
</dbReference>
<feature type="domain" description="QLQ" evidence="18">
    <location>
        <begin position="242"/>
        <end position="277"/>
    </location>
</feature>
<keyword evidence="4" id="KW-0347">Helicase</keyword>
<comment type="subcellular location">
    <subcellularLocation>
        <location evidence="1">Nucleus</location>
    </subcellularLocation>
</comment>
<dbReference type="InterPro" id="IPR038718">
    <property type="entry name" value="SNF2-like_sf"/>
</dbReference>
<evidence type="ECO:0000256" key="9">
    <source>
        <dbReference type="ARBA" id="ARBA00023159"/>
    </source>
</evidence>
<dbReference type="GO" id="GO:0006325">
    <property type="term" value="P:chromatin organization"/>
    <property type="evidence" value="ECO:0007669"/>
    <property type="project" value="UniProtKB-KW"/>
</dbReference>
<dbReference type="GO" id="GO:0048513">
    <property type="term" value="P:animal organ development"/>
    <property type="evidence" value="ECO:0007669"/>
    <property type="project" value="UniProtKB-ARBA"/>
</dbReference>
<dbReference type="CDD" id="cd18793">
    <property type="entry name" value="SF2_C_SNF"/>
    <property type="match status" value="1"/>
</dbReference>
<dbReference type="Gene3D" id="3.40.50.10810">
    <property type="entry name" value="Tandem AAA-ATPase domain"/>
    <property type="match status" value="1"/>
</dbReference>
<evidence type="ECO:0000256" key="11">
    <source>
        <dbReference type="ARBA" id="ARBA00023242"/>
    </source>
</evidence>
<feature type="domain" description="Helicase C-terminal" evidence="16">
    <location>
        <begin position="1103"/>
        <end position="1264"/>
    </location>
</feature>
<feature type="compositionally biased region" description="Low complexity" evidence="13">
    <location>
        <begin position="25"/>
        <end position="41"/>
    </location>
</feature>
<dbReference type="InterPro" id="IPR036427">
    <property type="entry name" value="Bromodomain-like_sf"/>
</dbReference>
<evidence type="ECO:0000256" key="3">
    <source>
        <dbReference type="ARBA" id="ARBA00022801"/>
    </source>
</evidence>
<dbReference type="GO" id="GO:0042393">
    <property type="term" value="F:histone binding"/>
    <property type="evidence" value="ECO:0007669"/>
    <property type="project" value="InterPro"/>
</dbReference>
<feature type="compositionally biased region" description="Basic and acidic residues" evidence="13">
    <location>
        <begin position="622"/>
        <end position="636"/>
    </location>
</feature>
<dbReference type="Gene3D" id="3.40.5.120">
    <property type="match status" value="1"/>
</dbReference>
<dbReference type="GO" id="GO:0005634">
    <property type="term" value="C:nucleus"/>
    <property type="evidence" value="ECO:0007669"/>
    <property type="project" value="UniProtKB-SubCell"/>
</dbReference>
<dbReference type="CDD" id="cd17996">
    <property type="entry name" value="DEXHc_SMARCA2_SMARCA4"/>
    <property type="match status" value="1"/>
</dbReference>
<dbReference type="InterPro" id="IPR029295">
    <property type="entry name" value="SnAC"/>
</dbReference>
<dbReference type="GO" id="GO:0006355">
    <property type="term" value="P:regulation of DNA-templated transcription"/>
    <property type="evidence" value="ECO:0007669"/>
    <property type="project" value="InterPro"/>
</dbReference>
<evidence type="ECO:0000256" key="6">
    <source>
        <dbReference type="ARBA" id="ARBA00022853"/>
    </source>
</evidence>
<dbReference type="Pfam" id="PF14619">
    <property type="entry name" value="SnAC"/>
    <property type="match status" value="1"/>
</dbReference>
<dbReference type="InterPro" id="IPR049730">
    <property type="entry name" value="SNF2/RAD54-like_C"/>
</dbReference>
<dbReference type="FunFam" id="1.20.5.170:FF:000008">
    <property type="entry name" value="probable global transcription activator SNF2L2 isoform X1"/>
    <property type="match status" value="1"/>
</dbReference>
<name>A0A9P0D061_9CUCU</name>
<dbReference type="GO" id="GO:0005524">
    <property type="term" value="F:ATP binding"/>
    <property type="evidence" value="ECO:0007669"/>
    <property type="project" value="UniProtKB-KW"/>
</dbReference>
<dbReference type="PROSITE" id="PS51204">
    <property type="entry name" value="HSA"/>
    <property type="match status" value="1"/>
</dbReference>
<evidence type="ECO:0000256" key="10">
    <source>
        <dbReference type="ARBA" id="ARBA00023163"/>
    </source>
</evidence>
<evidence type="ECO:0000256" key="2">
    <source>
        <dbReference type="ARBA" id="ARBA00022741"/>
    </source>
</evidence>
<dbReference type="InterPro" id="IPR006576">
    <property type="entry name" value="BRK_domain"/>
</dbReference>
<evidence type="ECO:0000259" key="17">
    <source>
        <dbReference type="PROSITE" id="PS51204"/>
    </source>
</evidence>
<dbReference type="FunFam" id="3.40.50.300:FF:003020">
    <property type="entry name" value="SNF2-related domain-containing protein"/>
    <property type="match status" value="1"/>
</dbReference>
<evidence type="ECO:0000259" key="15">
    <source>
        <dbReference type="PROSITE" id="PS51192"/>
    </source>
</evidence>
<dbReference type="InterPro" id="IPR027417">
    <property type="entry name" value="P-loop_NTPase"/>
</dbReference>
<dbReference type="Pfam" id="PF00271">
    <property type="entry name" value="Helicase_C"/>
    <property type="match status" value="1"/>
</dbReference>
<dbReference type="SMART" id="SM00951">
    <property type="entry name" value="QLQ"/>
    <property type="match status" value="1"/>
</dbReference>
<dbReference type="SUPFAM" id="SSF160481">
    <property type="entry name" value="BRK domain-like"/>
    <property type="match status" value="1"/>
</dbReference>
<dbReference type="InterPro" id="IPR001487">
    <property type="entry name" value="Bromodomain"/>
</dbReference>
<keyword evidence="2" id="KW-0547">Nucleotide-binding</keyword>
<accession>A0A9P0D061</accession>
<dbReference type="PANTHER" id="PTHR10799">
    <property type="entry name" value="SNF2/RAD54 HELICASE FAMILY"/>
    <property type="match status" value="1"/>
</dbReference>
<dbReference type="InterPro" id="IPR037259">
    <property type="entry name" value="BRK_sf"/>
</dbReference>
<dbReference type="SMART" id="SM00487">
    <property type="entry name" value="DEXDc"/>
    <property type="match status" value="1"/>
</dbReference>
<dbReference type="InterPro" id="IPR000330">
    <property type="entry name" value="SNF2_N"/>
</dbReference>
<dbReference type="SUPFAM" id="SSF47370">
    <property type="entry name" value="Bromodomain"/>
    <property type="match status" value="1"/>
</dbReference>
<dbReference type="Proteomes" id="UP001153636">
    <property type="component" value="Chromosome 4"/>
</dbReference>
<dbReference type="SMART" id="SM01314">
    <property type="entry name" value="SnAC"/>
    <property type="match status" value="1"/>
</dbReference>
<evidence type="ECO:0008006" key="21">
    <source>
        <dbReference type="Google" id="ProtNLM"/>
    </source>
</evidence>
<keyword evidence="3" id="KW-0378">Hydrolase</keyword>
<protein>
    <recommendedName>
        <fullName evidence="21">ATP-dependent helicase brm</fullName>
    </recommendedName>
</protein>
<evidence type="ECO:0000256" key="4">
    <source>
        <dbReference type="ARBA" id="ARBA00022806"/>
    </source>
</evidence>
<dbReference type="PROSITE" id="PS50014">
    <property type="entry name" value="BROMODOMAIN_2"/>
    <property type="match status" value="1"/>
</dbReference>
<dbReference type="Gene3D" id="3.40.50.300">
    <property type="entry name" value="P-loop containing nucleotide triphosphate hydrolases"/>
    <property type="match status" value="1"/>
</dbReference>
<keyword evidence="11" id="KW-0539">Nucleus</keyword>
<gene>
    <name evidence="19" type="ORF">PSYICH_LOCUS9820</name>
</gene>
<dbReference type="PROSITE" id="PS51192">
    <property type="entry name" value="HELICASE_ATP_BIND_1"/>
    <property type="match status" value="1"/>
</dbReference>
<dbReference type="PROSITE" id="PS51666">
    <property type="entry name" value="QLQ"/>
    <property type="match status" value="1"/>
</dbReference>
<keyword evidence="7" id="KW-0805">Transcription regulation</keyword>
<feature type="region of interest" description="Disordered" evidence="13">
    <location>
        <begin position="353"/>
        <end position="401"/>
    </location>
</feature>
<sequence>MSSSSQNSPMALPPPQAPSAMGPLSQNPTPSHSPHSPYQSPMGHINGPPSHVMHPPEHSSVNPMPNATHLYPHLPSHGNPYPSHGNRPHVSSPSPQVHPVGTPSHGHHGQITEPYTHSGGSMHTTGSSQNHFGPQSHEMPPIGSSHAGNLQPQNYPGHLSHPVPIGHASPRQNSPGALMPSGPPGPQGSSNHVNTNAGAQGQENLNALQRAIDSMEEKGMQEDPRYSQLLTLRARSNGSPNIFSQAQITQLRNQIMAYRHIARNQPVPPQVNLAMQGKRSDGVPLCSTPPPNSGYSQGNVAVYQSETHFCEPPENGPSEGGSVQFQSIRPYPSSCQSGMSQSHLIPLQVPMPIHPSQSCKPHGGPSPLPPAQMMNNSSRLPAHQQHGHQPQSHHHQNSKQNRISCIPKPIGIDPLIILQERENRVSARIASRMEHLSNLPSNLSDDVRMQVQIELRALKCLNFQRQLRSEIIACTRRDTLLETIINVKQYKRAKFQGLKEARATEKLEKQQKFEAERKKKQKYQEFLNSVLQHGKDFKEFHRNVQGKLSRLNKGMMSYHVNAEREQKKEQERIEKERMRRLMAEDEEGYRKLIDQKKDKRLAFLLSQTDEYIGNLTEMVKQHKLEQKRKQQEEEKKNRKKKKKLKIDELLNAEIDDDSQLSDKPITVVEIATGKKLVGEEAPLLSQLQDWLSQNPGWEIDSDEEDDSDEDYDIEEDEKPKSEADKAKHVIKKARVEDDEYHKNSIEEQTYYSIAHTVHEIVTEQSTILINGTLKEYQVRGLEWLVSLYNNNLNGILADEMGLGKTIQTIALITYLMEKKKVNGPYLIIVPLSTLSNWVLEFEKWAPSVLVVSYKGSPACRRQIQSQMRSTKFNVLLTTYEYVIKDKGVLAKLPWKYMIIDEGHRMKNHHCKLTQVLNTHYLAPHRLLLTGTPLQNKLPELWALLNFLLPSIFKSCSTFEQWFNAPFATTGEKVELNEEETILIIRRLHKVLRPFLLRRLKKEVESQLPDKVEYIIKCDMSGLQKVLYKHMQSKGVLLTDGSEKGNKGKGGSKALMNTIVQLRKLCNHPFMFQNIEEKYCDHVGIAGGVISGPDIFRASGKFELLDRILPKLKATNHRVLLFCQMTQLMTIMEDYLSWRGFGYLRLDGTTKAEDRGDLLKKFNEMRCEYFIFLLSTRAGGLGLNLQSADTVVIFDSDWNPHQDLQAQDRAHRIGQQNEVRVLRLMTVNSVEERILAAARYKLNMDEKVIQAGMFDQKSTGTERQQFLQHILHQDGDDEEEENEVPDDETVNQMVARSEAEFDLFQKMDLERKRDDAKLGASRKSRLLEISELPDWLVKEDDEVDAWNYEDNESILGRGTRHRKEVDYTDSLTEKDWLNVIDDTREFEGEVEDKEDERSKKKKNRKRKREDSDSDVGTNSTHSKRKTKGHIGDIKLKMQMRKLLGIVMKYTDSDGRLLSEPFLKLPARKEYPDYYEIIKKPIDITKILSRVEDGKYTDFVDLERDFMLLCQNAQIYNEEASLIHEDSIVLQSVFSNAKQRIDTDGEESEPEDSKEQSESESTIKMKIKLKSKKLCTVNSSNRRKRTQRKYISEEEEDEEN</sequence>
<evidence type="ECO:0000256" key="12">
    <source>
        <dbReference type="PROSITE-ProRule" id="PRU00035"/>
    </source>
</evidence>
<evidence type="ECO:0000259" key="14">
    <source>
        <dbReference type="PROSITE" id="PS50014"/>
    </source>
</evidence>
<feature type="compositionally biased region" description="Low complexity" evidence="13">
    <location>
        <begin position="116"/>
        <end position="128"/>
    </location>
</feature>
<dbReference type="PROSITE" id="PS51194">
    <property type="entry name" value="HELICASE_CTER"/>
    <property type="match status" value="1"/>
</dbReference>
<dbReference type="GO" id="GO:0004386">
    <property type="term" value="F:helicase activity"/>
    <property type="evidence" value="ECO:0007669"/>
    <property type="project" value="UniProtKB-KW"/>
</dbReference>
<evidence type="ECO:0000259" key="16">
    <source>
        <dbReference type="PROSITE" id="PS51194"/>
    </source>
</evidence>
<feature type="domain" description="HSA" evidence="17">
    <location>
        <begin position="511"/>
        <end position="583"/>
    </location>
</feature>
<evidence type="ECO:0000256" key="8">
    <source>
        <dbReference type="ARBA" id="ARBA00023117"/>
    </source>
</evidence>
<dbReference type="SMART" id="SM00573">
    <property type="entry name" value="HSA"/>
    <property type="match status" value="1"/>
</dbReference>
<dbReference type="InterPro" id="IPR014012">
    <property type="entry name" value="HSA_dom"/>
</dbReference>
<feature type="region of interest" description="Disordered" evidence="13">
    <location>
        <begin position="694"/>
        <end position="727"/>
    </location>
</feature>
<dbReference type="PRINTS" id="PR00503">
    <property type="entry name" value="BROMODOMAIN"/>
</dbReference>
<evidence type="ECO:0000259" key="18">
    <source>
        <dbReference type="PROSITE" id="PS51666"/>
    </source>
</evidence>
<dbReference type="Gene3D" id="1.20.5.170">
    <property type="match status" value="1"/>
</dbReference>
<evidence type="ECO:0000256" key="13">
    <source>
        <dbReference type="SAM" id="MobiDB-lite"/>
    </source>
</evidence>
<evidence type="ECO:0000313" key="19">
    <source>
        <dbReference type="EMBL" id="CAH1109643.1"/>
    </source>
</evidence>
<keyword evidence="20" id="KW-1185">Reference proteome</keyword>
<proteinExistence type="predicted"/>
<feature type="compositionally biased region" description="Basic and acidic residues" evidence="13">
    <location>
        <begin position="1549"/>
        <end position="1560"/>
    </location>
</feature>
<dbReference type="SMART" id="SM00490">
    <property type="entry name" value="HELICc"/>
    <property type="match status" value="1"/>
</dbReference>
<keyword evidence="5" id="KW-0067">ATP-binding</keyword>
<dbReference type="InterPro" id="IPR014001">
    <property type="entry name" value="Helicase_ATP-bd"/>
</dbReference>
<keyword evidence="9" id="KW-0010">Activator</keyword>
<evidence type="ECO:0000256" key="1">
    <source>
        <dbReference type="ARBA" id="ARBA00004123"/>
    </source>
</evidence>
<organism evidence="19 20">
    <name type="scientific">Psylliodes chrysocephalus</name>
    <dbReference type="NCBI Taxonomy" id="3402493"/>
    <lineage>
        <taxon>Eukaryota</taxon>
        <taxon>Metazoa</taxon>
        <taxon>Ecdysozoa</taxon>
        <taxon>Arthropoda</taxon>
        <taxon>Hexapoda</taxon>
        <taxon>Insecta</taxon>
        <taxon>Pterygota</taxon>
        <taxon>Neoptera</taxon>
        <taxon>Endopterygota</taxon>
        <taxon>Coleoptera</taxon>
        <taxon>Polyphaga</taxon>
        <taxon>Cucujiformia</taxon>
        <taxon>Chrysomeloidea</taxon>
        <taxon>Chrysomelidae</taxon>
        <taxon>Galerucinae</taxon>
        <taxon>Alticini</taxon>
        <taxon>Psylliodes</taxon>
    </lineage>
</organism>
<keyword evidence="6" id="KW-0156">Chromatin regulator</keyword>
<dbReference type="InterPro" id="IPR014978">
    <property type="entry name" value="Gln-Leu-Gln_QLQ"/>
</dbReference>
<dbReference type="SMART" id="SM00297">
    <property type="entry name" value="BROMO"/>
    <property type="match status" value="1"/>
</dbReference>
<keyword evidence="8 12" id="KW-0103">Bromodomain</keyword>
<feature type="domain" description="Bromo" evidence="14">
    <location>
        <begin position="1452"/>
        <end position="1522"/>
    </location>
</feature>
<dbReference type="Pfam" id="PF07529">
    <property type="entry name" value="HSA"/>
    <property type="match status" value="1"/>
</dbReference>
<dbReference type="GO" id="GO:0016787">
    <property type="term" value="F:hydrolase activity"/>
    <property type="evidence" value="ECO:0007669"/>
    <property type="project" value="UniProtKB-KW"/>
</dbReference>
<feature type="compositionally biased region" description="Basic and acidic residues" evidence="13">
    <location>
        <begin position="717"/>
        <end position="727"/>
    </location>
</feature>
<feature type="domain" description="Helicase ATP-binding" evidence="15">
    <location>
        <begin position="785"/>
        <end position="950"/>
    </location>
</feature>
<feature type="region of interest" description="Disordered" evidence="13">
    <location>
        <begin position="622"/>
        <end position="642"/>
    </location>
</feature>
<dbReference type="Pfam" id="PF07533">
    <property type="entry name" value="BRK"/>
    <property type="match status" value="1"/>
</dbReference>
<dbReference type="SUPFAM" id="SSF52540">
    <property type="entry name" value="P-loop containing nucleoside triphosphate hydrolases"/>
    <property type="match status" value="2"/>
</dbReference>
<dbReference type="Pfam" id="PF00439">
    <property type="entry name" value="Bromodomain"/>
    <property type="match status" value="1"/>
</dbReference>
<feature type="compositionally biased region" description="Acidic residues" evidence="13">
    <location>
        <begin position="699"/>
        <end position="716"/>
    </location>
</feature>
<keyword evidence="10" id="KW-0804">Transcription</keyword>